<name>A0ABS6SR24_9SPHN</name>
<evidence type="ECO:0000256" key="1">
    <source>
        <dbReference type="SAM" id="SignalP"/>
    </source>
</evidence>
<organism evidence="2 3">
    <name type="scientific">Erythrobacter ani</name>
    <dbReference type="NCBI Taxonomy" id="2827235"/>
    <lineage>
        <taxon>Bacteria</taxon>
        <taxon>Pseudomonadati</taxon>
        <taxon>Pseudomonadota</taxon>
        <taxon>Alphaproteobacteria</taxon>
        <taxon>Sphingomonadales</taxon>
        <taxon>Erythrobacteraceae</taxon>
        <taxon>Erythrobacter/Porphyrobacter group</taxon>
        <taxon>Erythrobacter</taxon>
    </lineage>
</organism>
<accession>A0ABS6SR24</accession>
<evidence type="ECO:0000313" key="3">
    <source>
        <dbReference type="Proteomes" id="UP000699975"/>
    </source>
</evidence>
<dbReference type="RefSeq" id="WP_218317991.1">
    <property type="nucleotide sequence ID" value="NZ_JAGSPB010000003.1"/>
</dbReference>
<feature type="chain" id="PRO_5047252243" description="Haem-binding uptake Tiki superfamily ChaN domain-containing protein" evidence="1">
    <location>
        <begin position="22"/>
        <end position="264"/>
    </location>
</feature>
<evidence type="ECO:0000313" key="2">
    <source>
        <dbReference type="EMBL" id="MBV7267477.1"/>
    </source>
</evidence>
<evidence type="ECO:0008006" key="4">
    <source>
        <dbReference type="Google" id="ProtNLM"/>
    </source>
</evidence>
<keyword evidence="1" id="KW-0732">Signal</keyword>
<comment type="caution">
    <text evidence="2">The sequence shown here is derived from an EMBL/GenBank/DDBJ whole genome shotgun (WGS) entry which is preliminary data.</text>
</comment>
<gene>
    <name evidence="2" type="ORF">KCG45_14920</name>
</gene>
<dbReference type="Proteomes" id="UP000699975">
    <property type="component" value="Unassembled WGS sequence"/>
</dbReference>
<dbReference type="PROSITE" id="PS51257">
    <property type="entry name" value="PROKAR_LIPOPROTEIN"/>
    <property type="match status" value="1"/>
</dbReference>
<dbReference type="EMBL" id="JAGSPB010000003">
    <property type="protein sequence ID" value="MBV7267477.1"/>
    <property type="molecule type" value="Genomic_DNA"/>
</dbReference>
<proteinExistence type="predicted"/>
<feature type="signal peptide" evidence="1">
    <location>
        <begin position="1"/>
        <end position="21"/>
    </location>
</feature>
<protein>
    <recommendedName>
        <fullName evidence="4">Haem-binding uptake Tiki superfamily ChaN domain-containing protein</fullName>
    </recommendedName>
</protein>
<keyword evidence="3" id="KW-1185">Reference proteome</keyword>
<reference evidence="2 3" key="1">
    <citation type="submission" date="2021-04" db="EMBL/GenBank/DDBJ databases">
        <authorList>
            <person name="Pira H."/>
            <person name="Risdian C."/>
            <person name="Wink J."/>
        </authorList>
    </citation>
    <scope>NUCLEOTIDE SEQUENCE [LARGE SCALE GENOMIC DNA]</scope>
    <source>
        <strain evidence="2 3">WH131</strain>
    </source>
</reference>
<sequence length="264" mass="29263">MKTTRRSAMLGSLAAATGASAASQTLASCSFDEAATDTLTSVSVIGAIHGTHRDSRQYSLEVLRKAVERFEPDIVLSEIPPDRIEEARKSFAETGEVTEERTRVFPELTDVVFPLSREMDFTIAGTAGWTRELAANRSAALTRIENDPARASQWTEHQAAREQYSQSINGSGQDPKFIHTPEYDVLVQRAQTPYQVYFDPDLGPGGWTRINRAHTDLIEDALDRISGQGLKALVIFGAWHKYMIERALMLRSDIELTSARSLFG</sequence>